<evidence type="ECO:0000313" key="4">
    <source>
        <dbReference type="Proteomes" id="UP000694546"/>
    </source>
</evidence>
<evidence type="ECO:0000256" key="1">
    <source>
        <dbReference type="ARBA" id="ARBA00022722"/>
    </source>
</evidence>
<dbReference type="PANTHER" id="PTHR11046:SF15">
    <property type="entry name" value="RIBOFLAVIN TRANSPORTER 1 ISOFORM X1"/>
    <property type="match status" value="1"/>
</dbReference>
<dbReference type="InterPro" id="IPR022894">
    <property type="entry name" value="Oligoribonuclease"/>
</dbReference>
<organism evidence="3 4">
    <name type="scientific">Gadus morhua</name>
    <name type="common">Atlantic cod</name>
    <dbReference type="NCBI Taxonomy" id="8049"/>
    <lineage>
        <taxon>Eukaryota</taxon>
        <taxon>Metazoa</taxon>
        <taxon>Chordata</taxon>
        <taxon>Craniata</taxon>
        <taxon>Vertebrata</taxon>
        <taxon>Euteleostomi</taxon>
        <taxon>Actinopterygii</taxon>
        <taxon>Neopterygii</taxon>
        <taxon>Teleostei</taxon>
        <taxon>Neoteleostei</taxon>
        <taxon>Acanthomorphata</taxon>
        <taxon>Zeiogadaria</taxon>
        <taxon>Gadariae</taxon>
        <taxon>Gadiformes</taxon>
        <taxon>Gadoidei</taxon>
        <taxon>Gadidae</taxon>
        <taxon>Gadus</taxon>
    </lineage>
</organism>
<reference evidence="3" key="2">
    <citation type="submission" date="2025-09" db="UniProtKB">
        <authorList>
            <consortium name="Ensembl"/>
        </authorList>
    </citation>
    <scope>IDENTIFICATION</scope>
</reference>
<dbReference type="OrthoDB" id="8644426at2759"/>
<dbReference type="Ensembl" id="ENSGMOT00000032983.1">
    <property type="protein sequence ID" value="ENSGMOP00000054397.1"/>
    <property type="gene ID" value="ENSGMOG00000030325.1"/>
</dbReference>
<reference evidence="3" key="1">
    <citation type="submission" date="2025-08" db="UniProtKB">
        <authorList>
            <consortium name="Ensembl"/>
        </authorList>
    </citation>
    <scope>IDENTIFICATION</scope>
</reference>
<name>A0A8C5BZI6_GADMO</name>
<keyword evidence="1" id="KW-0378">Hydrolase</keyword>
<feature type="compositionally biased region" description="Basic and acidic residues" evidence="2">
    <location>
        <begin position="724"/>
        <end position="743"/>
    </location>
</feature>
<dbReference type="KEGG" id="gmh:115535562"/>
<protein>
    <submittedName>
        <fullName evidence="3">Zgc:109744</fullName>
    </submittedName>
</protein>
<evidence type="ECO:0000256" key="2">
    <source>
        <dbReference type="SAM" id="MobiDB-lite"/>
    </source>
</evidence>
<dbReference type="AlphaFoldDB" id="A0A8C5BZI6"/>
<dbReference type="OMA" id="QKFLDWS"/>
<dbReference type="RefSeq" id="XP_030202733.1">
    <property type="nucleotide sequence ID" value="XM_030346873.1"/>
</dbReference>
<keyword evidence="1" id="KW-0540">Nuclease</keyword>
<evidence type="ECO:0000313" key="3">
    <source>
        <dbReference type="Ensembl" id="ENSGMOP00000054397.1"/>
    </source>
</evidence>
<proteinExistence type="predicted"/>
<sequence length="847" mass="96330">MEEDLNFSISGKTVIAQANLRDETFWKLVADFYGSQAGLELDLDTQRCKNRLLVQVGLMREDNHLTWDAVVEWLKKIFPEHQSAFFQGLIETGIATTLSLGTDARRTFLESEVNFNFVGPLCDIIGVERTALLEKADFSEQAQSIEVTNGLILELCNFAAREKLELRNLTFWLRNFHPLFCKDGDIQKAYKVLRPKIRQLRLNYRNYKTRSYRRNTAMETLIQSPFELVREGRKLNTKKRVKKDISLVMEKPKIKKEHVNCETFSKTQDEEGSIFGLNSDVGNLQVKVEEMPLSIDRNSTDDEQKTITLLDIAMLNIQKLASVYRGETDAFKELSLDLLKNQYNLCKELPDMKEFESKVNVLAKAIPLASPLEFLHHNAHFLVDLHEVIEQELMSVEDATAKSSGKKLGRDGNPKFERFVDFPESATSRYVHMACEVLSPDDSGRSCYMNHWIAFCEEKGNPSKLKGSPWEILDSHSYFEAAAGLVHHHEEIPSFFSDLLLLNDDDCPNVVLESVNSDATDDVIQSLVCVLAVVHCKILGPYYQLLSSGGEYGLFCHYILCLYQKLLEWTKNPSMLMEPEAEVNMFLQDPLQERTFHRVFQYCGRWHPNQDLIRNCLKNILKRIAMVLDEHLLDFLPGGKYSPPPQEEVGIQITGCPFSALCREYPFSNPYLRKIPRRQQLPLSSESSSEDDDSLDTSGVEEDDEPIRNGSPGAKRARVLKTINWEEKDGGATPKPDPEVAEPRRTLNTNRKYVMAAVNRNGGPCKTQQDVDKLLLRFESKSGAEKVEALRCEVLYQKMVLDNNDPNLDISFDGAVYASSISPKLKLALPRVKPGYSFVLSPPSQAN</sequence>
<dbReference type="GO" id="GO:0000175">
    <property type="term" value="F:3'-5'-RNA exonuclease activity"/>
    <property type="evidence" value="ECO:0007669"/>
    <property type="project" value="InterPro"/>
</dbReference>
<feature type="compositionally biased region" description="Acidic residues" evidence="2">
    <location>
        <begin position="688"/>
        <end position="705"/>
    </location>
</feature>
<feature type="region of interest" description="Disordered" evidence="2">
    <location>
        <begin position="676"/>
        <end position="743"/>
    </location>
</feature>
<dbReference type="GeneID" id="115535562"/>
<keyword evidence="4" id="KW-1185">Reference proteome</keyword>
<gene>
    <name evidence="3" type="primary">LOC115535562</name>
</gene>
<dbReference type="PANTHER" id="PTHR11046">
    <property type="entry name" value="OLIGORIBONUCLEASE, MITOCHONDRIAL"/>
    <property type="match status" value="1"/>
</dbReference>
<dbReference type="Proteomes" id="UP000694546">
    <property type="component" value="Chromosome 22"/>
</dbReference>
<dbReference type="GeneTree" id="ENSGT00400000024940"/>
<accession>A0A8C5BZI6</accession>